<sequence>MTQPAGYHRRSLNPMQSSLCVYPAHAADTRSRHGMNGPDFSERIFDSPESDEEVDATRNAEVPAVDDCDVVNSIVVWSLELLWRYGTALTKILGLCRAPVSPPNSSSATQTIFLMDLPEELLLQILLLAVPDKLAGPWETPGQFVKSDLLRATYCEYHASMVVSRPYHILARDAFFSIYMHEIWILYTHKRKRKVHEGVQVHPDHRSEIKRLKLRLCSSKLFGLIFATEEVRLWLDMFPRLREVQVFVGSLEHKSPVRELGLQMWECLVDWQERSKVERSSRVKIKLVFQSSDRRWVWDESGEARNVKLRYPGVGSPVSK</sequence>
<protein>
    <submittedName>
        <fullName evidence="1">Uncharacterized protein</fullName>
    </submittedName>
</protein>
<gene>
    <name evidence="1" type="ORF">LTR97_000956</name>
</gene>
<accession>A0AAN7WDY5</accession>
<dbReference type="Proteomes" id="UP001310594">
    <property type="component" value="Unassembled WGS sequence"/>
</dbReference>
<evidence type="ECO:0000313" key="1">
    <source>
        <dbReference type="EMBL" id="KAK5708416.1"/>
    </source>
</evidence>
<reference evidence="1" key="1">
    <citation type="submission" date="2023-08" db="EMBL/GenBank/DDBJ databases">
        <title>Black Yeasts Isolated from many extreme environments.</title>
        <authorList>
            <person name="Coleine C."/>
            <person name="Stajich J.E."/>
            <person name="Selbmann L."/>
        </authorList>
    </citation>
    <scope>NUCLEOTIDE SEQUENCE</scope>
    <source>
        <strain evidence="1">CCFEE 5810</strain>
    </source>
</reference>
<evidence type="ECO:0000313" key="2">
    <source>
        <dbReference type="Proteomes" id="UP001310594"/>
    </source>
</evidence>
<name>A0AAN7WDY5_9PEZI</name>
<organism evidence="1 2">
    <name type="scientific">Elasticomyces elasticus</name>
    <dbReference type="NCBI Taxonomy" id="574655"/>
    <lineage>
        <taxon>Eukaryota</taxon>
        <taxon>Fungi</taxon>
        <taxon>Dikarya</taxon>
        <taxon>Ascomycota</taxon>
        <taxon>Pezizomycotina</taxon>
        <taxon>Dothideomycetes</taxon>
        <taxon>Dothideomycetidae</taxon>
        <taxon>Mycosphaerellales</taxon>
        <taxon>Teratosphaeriaceae</taxon>
        <taxon>Elasticomyces</taxon>
    </lineage>
</organism>
<comment type="caution">
    <text evidence="1">The sequence shown here is derived from an EMBL/GenBank/DDBJ whole genome shotgun (WGS) entry which is preliminary data.</text>
</comment>
<dbReference type="AlphaFoldDB" id="A0AAN7WDY5"/>
<dbReference type="EMBL" id="JAVRQU010000001">
    <property type="protein sequence ID" value="KAK5708416.1"/>
    <property type="molecule type" value="Genomic_DNA"/>
</dbReference>
<proteinExistence type="predicted"/>